<feature type="compositionally biased region" description="Polar residues" evidence="1">
    <location>
        <begin position="18"/>
        <end position="37"/>
    </location>
</feature>
<dbReference type="Proteomes" id="UP001234581">
    <property type="component" value="Unassembled WGS sequence"/>
</dbReference>
<feature type="compositionally biased region" description="Basic residues" evidence="1">
    <location>
        <begin position="1"/>
        <end position="15"/>
    </location>
</feature>
<evidence type="ECO:0000256" key="1">
    <source>
        <dbReference type="SAM" id="MobiDB-lite"/>
    </source>
</evidence>
<name>A0AAD7XVX4_9FUNG</name>
<feature type="compositionally biased region" description="Polar residues" evidence="1">
    <location>
        <begin position="49"/>
        <end position="62"/>
    </location>
</feature>
<dbReference type="EMBL" id="JARTCD010000021">
    <property type="protein sequence ID" value="KAJ8658984.1"/>
    <property type="molecule type" value="Genomic_DNA"/>
</dbReference>
<protein>
    <submittedName>
        <fullName evidence="2">Uncharacterized protein</fullName>
    </submittedName>
</protein>
<evidence type="ECO:0000313" key="3">
    <source>
        <dbReference type="Proteomes" id="UP001234581"/>
    </source>
</evidence>
<dbReference type="RefSeq" id="XP_058343897.1">
    <property type="nucleotide sequence ID" value="XM_058485411.1"/>
</dbReference>
<proteinExistence type="predicted"/>
<feature type="region of interest" description="Disordered" evidence="1">
    <location>
        <begin position="1"/>
        <end position="97"/>
    </location>
</feature>
<accession>A0AAD7XVX4</accession>
<comment type="caution">
    <text evidence="2">The sequence shown here is derived from an EMBL/GenBank/DDBJ whole genome shotgun (WGS) entry which is preliminary data.</text>
</comment>
<evidence type="ECO:0000313" key="2">
    <source>
        <dbReference type="EMBL" id="KAJ8658984.1"/>
    </source>
</evidence>
<sequence>MTKGRQLKNKLRHYNVSRGPTSSQSQHEQPASVTDRLTQMRAEHLRAIQNRNGQGKQSQVTSVPPLPPSMLTELSPLPPSPLSGSSSSRVAGPRPPPSWTMSHYSHMAAYHARTPPPRPSYIQLCNARSSSLRTLCARLTVDRIVHCPRQVSRLSVRSKQWVLSEFGDRLTDALLRHFAGDLYGELCLREAKVSFAMLIKTFWKTVPLPQEQPDELAEDWEDTLDDWEEEGGDQHEEEQHYITYQHHNDYRLAPILDILGDHHPVLMTPLSAKLVMLDVSFMPQLDPSFFYLVAFTLPNLTRLIMAGSTATQEVVLLLSRELKFLVYWDIGYHTWLTSHVICRDIQWERDLKRLKTLCIVAAGPDGLTGRDLVDNMREIRPRLHIEWE</sequence>
<gene>
    <name evidence="2" type="ORF">O0I10_005366</name>
</gene>
<dbReference type="GeneID" id="83212779"/>
<keyword evidence="3" id="KW-1185">Reference proteome</keyword>
<feature type="compositionally biased region" description="Low complexity" evidence="1">
    <location>
        <begin position="82"/>
        <end position="92"/>
    </location>
</feature>
<dbReference type="AlphaFoldDB" id="A0AAD7XVX4"/>
<organism evidence="2 3">
    <name type="scientific">Lichtheimia ornata</name>
    <dbReference type="NCBI Taxonomy" id="688661"/>
    <lineage>
        <taxon>Eukaryota</taxon>
        <taxon>Fungi</taxon>
        <taxon>Fungi incertae sedis</taxon>
        <taxon>Mucoromycota</taxon>
        <taxon>Mucoromycotina</taxon>
        <taxon>Mucoromycetes</taxon>
        <taxon>Mucorales</taxon>
        <taxon>Lichtheimiaceae</taxon>
        <taxon>Lichtheimia</taxon>
    </lineage>
</organism>
<reference evidence="2 3" key="1">
    <citation type="submission" date="2023-03" db="EMBL/GenBank/DDBJ databases">
        <title>Genome sequence of Lichtheimia ornata CBS 291.66.</title>
        <authorList>
            <person name="Mohabir J.T."/>
            <person name="Shea T.P."/>
            <person name="Kurbessoian T."/>
            <person name="Berby B."/>
            <person name="Fontaine J."/>
            <person name="Livny J."/>
            <person name="Gnirke A."/>
            <person name="Stajich J.E."/>
            <person name="Cuomo C.A."/>
        </authorList>
    </citation>
    <scope>NUCLEOTIDE SEQUENCE [LARGE SCALE GENOMIC DNA]</scope>
    <source>
        <strain evidence="2">CBS 291.66</strain>
    </source>
</reference>